<organism evidence="2 3">
    <name type="scientific">Amycolatopsis halotolerans</name>
    <dbReference type="NCBI Taxonomy" id="330083"/>
    <lineage>
        <taxon>Bacteria</taxon>
        <taxon>Bacillati</taxon>
        <taxon>Actinomycetota</taxon>
        <taxon>Actinomycetes</taxon>
        <taxon>Pseudonocardiales</taxon>
        <taxon>Pseudonocardiaceae</taxon>
        <taxon>Amycolatopsis</taxon>
    </lineage>
</organism>
<dbReference type="SUPFAM" id="SSF143744">
    <property type="entry name" value="GlcG-like"/>
    <property type="match status" value="1"/>
</dbReference>
<reference evidence="3" key="1">
    <citation type="journal article" date="2019" name="Int. J. Syst. Evol. Microbiol.">
        <title>The Global Catalogue of Microorganisms (GCM) 10K type strain sequencing project: providing services to taxonomists for standard genome sequencing and annotation.</title>
        <authorList>
            <consortium name="The Broad Institute Genomics Platform"/>
            <consortium name="The Broad Institute Genome Sequencing Center for Infectious Disease"/>
            <person name="Wu L."/>
            <person name="Ma J."/>
        </authorList>
    </citation>
    <scope>NUCLEOTIDE SEQUENCE [LARGE SCALE GENOMIC DNA]</scope>
    <source>
        <strain evidence="3">CGMCC 4.7682</strain>
    </source>
</reference>
<dbReference type="Proteomes" id="UP001595764">
    <property type="component" value="Unassembled WGS sequence"/>
</dbReference>
<accession>A0ABV7QG66</accession>
<dbReference type="PANTHER" id="PTHR34309">
    <property type="entry name" value="SLR1406 PROTEIN"/>
    <property type="match status" value="1"/>
</dbReference>
<evidence type="ECO:0000313" key="3">
    <source>
        <dbReference type="Proteomes" id="UP001595764"/>
    </source>
</evidence>
<dbReference type="Pfam" id="PF03928">
    <property type="entry name" value="HbpS-like"/>
    <property type="match status" value="1"/>
</dbReference>
<feature type="chain" id="PRO_5046162876" evidence="1">
    <location>
        <begin position="31"/>
        <end position="146"/>
    </location>
</feature>
<dbReference type="PANTHER" id="PTHR34309:SF1">
    <property type="entry name" value="PROTEIN GLCG"/>
    <property type="match status" value="1"/>
</dbReference>
<dbReference type="InterPro" id="IPR005624">
    <property type="entry name" value="PduO/GlcC-like"/>
</dbReference>
<evidence type="ECO:0000256" key="1">
    <source>
        <dbReference type="SAM" id="SignalP"/>
    </source>
</evidence>
<keyword evidence="1" id="KW-0732">Signal</keyword>
<dbReference type="InterPro" id="IPR052517">
    <property type="entry name" value="GlcG_carb_metab_protein"/>
</dbReference>
<dbReference type="EMBL" id="JBHRWI010000022">
    <property type="protein sequence ID" value="MFC3512307.1"/>
    <property type="molecule type" value="Genomic_DNA"/>
</dbReference>
<comment type="caution">
    <text evidence="2">The sequence shown here is derived from an EMBL/GenBank/DDBJ whole genome shotgun (WGS) entry which is preliminary data.</text>
</comment>
<protein>
    <submittedName>
        <fullName evidence="2">Heme-binding protein</fullName>
    </submittedName>
</protein>
<dbReference type="RefSeq" id="WP_377870841.1">
    <property type="nucleotide sequence ID" value="NZ_JBHMAY010000025.1"/>
</dbReference>
<evidence type="ECO:0000313" key="2">
    <source>
        <dbReference type="EMBL" id="MFC3512307.1"/>
    </source>
</evidence>
<name>A0ABV7QG66_9PSEU</name>
<dbReference type="InterPro" id="IPR038084">
    <property type="entry name" value="PduO/GlcC-like_sf"/>
</dbReference>
<feature type="signal peptide" evidence="1">
    <location>
        <begin position="1"/>
        <end position="30"/>
    </location>
</feature>
<keyword evidence="3" id="KW-1185">Reference proteome</keyword>
<dbReference type="Gene3D" id="3.30.450.150">
    <property type="entry name" value="Haem-degrading domain"/>
    <property type="match status" value="1"/>
</dbReference>
<sequence length="146" mass="14946">MSTLRKSVPASSVSQTAAVALIAAAQAAAARIGFSAAIAITDPGGHLKAFERADDAPFLTAEIAFEKAWTAASFRIPTHTWNERLADPRVAPLGGHPRMMAVGGGCPIMENGRCVGGLGVSGGSDEQDRKAAEEALAAVGFEVSGR</sequence>
<gene>
    <name evidence="2" type="ORF">ACFORO_19195</name>
</gene>
<proteinExistence type="predicted"/>